<keyword evidence="1" id="KW-0472">Membrane</keyword>
<protein>
    <submittedName>
        <fullName evidence="2">Uncharacterized protein</fullName>
    </submittedName>
</protein>
<dbReference type="GeneID" id="36545369"/>
<dbReference type="RefSeq" id="XP_024688947.1">
    <property type="nucleotide sequence ID" value="XM_024837845.1"/>
</dbReference>
<keyword evidence="1" id="KW-1133">Transmembrane helix</keyword>
<name>A0A2I1CRV5_ASPC2</name>
<accession>A0A2I1CRV5</accession>
<dbReference type="Proteomes" id="UP000234254">
    <property type="component" value="Unassembled WGS sequence"/>
</dbReference>
<evidence type="ECO:0000313" key="2">
    <source>
        <dbReference type="EMBL" id="PKY00353.1"/>
    </source>
</evidence>
<organism evidence="2 3">
    <name type="scientific">Aspergillus campestris (strain IBT 28561)</name>
    <dbReference type="NCBI Taxonomy" id="1392248"/>
    <lineage>
        <taxon>Eukaryota</taxon>
        <taxon>Fungi</taxon>
        <taxon>Dikarya</taxon>
        <taxon>Ascomycota</taxon>
        <taxon>Pezizomycotina</taxon>
        <taxon>Eurotiomycetes</taxon>
        <taxon>Eurotiomycetidae</taxon>
        <taxon>Eurotiales</taxon>
        <taxon>Aspergillaceae</taxon>
        <taxon>Aspergillus</taxon>
        <taxon>Aspergillus subgen. Circumdati</taxon>
    </lineage>
</organism>
<proteinExistence type="predicted"/>
<dbReference type="AlphaFoldDB" id="A0A2I1CRV5"/>
<dbReference type="VEuPathDB" id="FungiDB:P168DRAFT_293621"/>
<dbReference type="OrthoDB" id="4509691at2759"/>
<sequence length="87" mass="9312">MARRLTTNQEIAGSIPASVNSFLHLLASVAICFFEPYIMFAVCPGSGATGVVLFELALLTFVRQVPCTISWLVFSTLLCRASVGSQA</sequence>
<gene>
    <name evidence="2" type="ORF">P168DRAFT_293621</name>
</gene>
<keyword evidence="3" id="KW-1185">Reference proteome</keyword>
<reference evidence="2" key="1">
    <citation type="submission" date="2016-12" db="EMBL/GenBank/DDBJ databases">
        <title>The genomes of Aspergillus section Nigri reveals drivers in fungal speciation.</title>
        <authorList>
            <consortium name="DOE Joint Genome Institute"/>
            <person name="Vesth T.C."/>
            <person name="Nybo J."/>
            <person name="Theobald S."/>
            <person name="Brandl J."/>
            <person name="Frisvad J.C."/>
            <person name="Nielsen K.F."/>
            <person name="Lyhne E.K."/>
            <person name="Kogle M.E."/>
            <person name="Kuo A."/>
            <person name="Riley R."/>
            <person name="Clum A."/>
            <person name="Nolan M."/>
            <person name="Lipzen A."/>
            <person name="Salamov A."/>
            <person name="Henrissat B."/>
            <person name="Wiebenga A."/>
            <person name="De vries R.P."/>
            <person name="Grigoriev I.V."/>
            <person name="Mortensen U.H."/>
            <person name="Andersen M.R."/>
            <person name="Baker S.E."/>
        </authorList>
    </citation>
    <scope>NUCLEOTIDE SEQUENCE</scope>
    <source>
        <strain evidence="2">IBT 28561</strain>
    </source>
</reference>
<evidence type="ECO:0000313" key="3">
    <source>
        <dbReference type="Proteomes" id="UP000234254"/>
    </source>
</evidence>
<evidence type="ECO:0000256" key="1">
    <source>
        <dbReference type="SAM" id="Phobius"/>
    </source>
</evidence>
<comment type="caution">
    <text evidence="2">The sequence shown here is derived from an EMBL/GenBank/DDBJ whole genome shotgun (WGS) entry which is preliminary data.</text>
</comment>
<keyword evidence="1" id="KW-0812">Transmembrane</keyword>
<dbReference type="EMBL" id="MSFM01000015">
    <property type="protein sequence ID" value="PKY00353.1"/>
    <property type="molecule type" value="Genomic_DNA"/>
</dbReference>
<feature type="transmembrane region" description="Helical" evidence="1">
    <location>
        <begin position="12"/>
        <end position="31"/>
    </location>
</feature>